<sequence length="101" mass="11693">MLNEYRVNRESEKNRNIQDLSYNQGDVGSIAIKFTILVCMVFFTSLIFSVALHGGHMKYIKAIEYSRSLSVYSNNSRIRRKLHNFRDVGMQSNSIKENVLS</sequence>
<accession>U9T8E2</accession>
<evidence type="ECO:0000313" key="2">
    <source>
        <dbReference type="EMBL" id="ESA03662.1"/>
    </source>
</evidence>
<proteinExistence type="predicted"/>
<keyword evidence="1" id="KW-0812">Transmembrane</keyword>
<gene>
    <name evidence="2" type="ORF">GLOINDRAFT_85768</name>
</gene>
<name>U9T8E2_RHIID</name>
<reference evidence="2" key="1">
    <citation type="submission" date="2013-07" db="EMBL/GenBank/DDBJ databases">
        <title>The genome of an arbuscular mycorrhizal fungus provides insights into the evolution of the oldest plant symbiosis.</title>
        <authorList>
            <consortium name="DOE Joint Genome Institute"/>
            <person name="Tisserant E."/>
            <person name="Malbreil M."/>
            <person name="Kuo A."/>
            <person name="Kohler A."/>
            <person name="Symeonidi A."/>
            <person name="Balestrini R."/>
            <person name="Charron P."/>
            <person name="Duensing N."/>
            <person name="Frei-dit-Frey N."/>
            <person name="Gianinazzi-Pearson V."/>
            <person name="Gilbert B."/>
            <person name="Handa Y."/>
            <person name="Hijri M."/>
            <person name="Kaul R."/>
            <person name="Kawaguchi M."/>
            <person name="Krajinski F."/>
            <person name="Lammers P."/>
            <person name="Lapierre D."/>
            <person name="Masclaux F.G."/>
            <person name="Murat C."/>
            <person name="Morin E."/>
            <person name="Ndikumana S."/>
            <person name="Pagni M."/>
            <person name="Petitpierre D."/>
            <person name="Requena N."/>
            <person name="Rosikiewicz P."/>
            <person name="Riley R."/>
            <person name="Saito K."/>
            <person name="San Clemente H."/>
            <person name="Shapiro H."/>
            <person name="van Tuinen D."/>
            <person name="Becard G."/>
            <person name="Bonfante P."/>
            <person name="Paszkowski U."/>
            <person name="Shachar-Hill Y."/>
            <person name="Young J.P."/>
            <person name="Sanders I.R."/>
            <person name="Henrissat B."/>
            <person name="Rensing S.A."/>
            <person name="Grigoriev I.V."/>
            <person name="Corradi N."/>
            <person name="Roux C."/>
            <person name="Martin F."/>
        </authorList>
    </citation>
    <scope>NUCLEOTIDE SEQUENCE</scope>
    <source>
        <strain evidence="2">DAOM 197198</strain>
    </source>
</reference>
<dbReference type="AlphaFoldDB" id="U9T8E2"/>
<dbReference type="HOGENOM" id="CLU_2293170_0_0_1"/>
<dbReference type="EMBL" id="KI294884">
    <property type="protein sequence ID" value="ESA03662.1"/>
    <property type="molecule type" value="Genomic_DNA"/>
</dbReference>
<protein>
    <submittedName>
        <fullName evidence="2">Uncharacterized protein</fullName>
    </submittedName>
</protein>
<feature type="transmembrane region" description="Helical" evidence="1">
    <location>
        <begin position="30"/>
        <end position="52"/>
    </location>
</feature>
<keyword evidence="1" id="KW-0472">Membrane</keyword>
<organism evidence="2">
    <name type="scientific">Rhizophagus irregularis (strain DAOM 181602 / DAOM 197198 / MUCL 43194)</name>
    <name type="common">Arbuscular mycorrhizal fungus</name>
    <name type="synonym">Glomus intraradices</name>
    <dbReference type="NCBI Taxonomy" id="747089"/>
    <lineage>
        <taxon>Eukaryota</taxon>
        <taxon>Fungi</taxon>
        <taxon>Fungi incertae sedis</taxon>
        <taxon>Mucoromycota</taxon>
        <taxon>Glomeromycotina</taxon>
        <taxon>Glomeromycetes</taxon>
        <taxon>Glomerales</taxon>
        <taxon>Glomeraceae</taxon>
        <taxon>Rhizophagus</taxon>
    </lineage>
</organism>
<evidence type="ECO:0000256" key="1">
    <source>
        <dbReference type="SAM" id="Phobius"/>
    </source>
</evidence>
<keyword evidence="1" id="KW-1133">Transmembrane helix</keyword>